<dbReference type="GO" id="GO:0009228">
    <property type="term" value="P:thiamine biosynthetic process"/>
    <property type="evidence" value="ECO:0007669"/>
    <property type="project" value="InterPro"/>
</dbReference>
<reference evidence="8 9" key="1">
    <citation type="submission" date="2018-07" db="EMBL/GenBank/DDBJ databases">
        <title>Draft genome sequence of Ancylomarina sp. M1P.</title>
        <authorList>
            <person name="Yadav S."/>
            <person name="Villanueva L."/>
            <person name="Damste J.S.S."/>
        </authorList>
    </citation>
    <scope>NUCLEOTIDE SEQUENCE [LARGE SCALE GENOMIC DNA]</scope>
    <source>
        <strain evidence="8 9">M1P</strain>
    </source>
</reference>
<dbReference type="InterPro" id="IPR029056">
    <property type="entry name" value="Ribokinase-like"/>
</dbReference>
<comment type="pathway">
    <text evidence="1">Cofactor biosynthesis; thiamine diphosphate biosynthesis.</text>
</comment>
<dbReference type="GO" id="GO:0008972">
    <property type="term" value="F:phosphomethylpyrimidine kinase activity"/>
    <property type="evidence" value="ECO:0007669"/>
    <property type="project" value="InterPro"/>
</dbReference>
<dbReference type="PANTHER" id="PTHR20858:SF17">
    <property type="entry name" value="HYDROXYMETHYLPYRIMIDINE_PHOSPHOMETHYLPYRIMIDINE KINASE THI20-RELATED"/>
    <property type="match status" value="1"/>
</dbReference>
<dbReference type="AlphaFoldDB" id="A0A425Y444"/>
<evidence type="ECO:0000256" key="4">
    <source>
        <dbReference type="ARBA" id="ARBA00022741"/>
    </source>
</evidence>
<sequence length="268" mass="29219">MHYKKVLTIAGSDSSGGAGIQADIKSISACQCYASSAITAITAQNTIGVRDVHAIPSEILRSQIEAVLDDIGTDAIKIGMLHSTENIQVIADCLDKYQIKHVVLDPVMVATSGDKLLLDDAINHLKKVLFPKVRIITPNLPEAEILLGRKIEKQSEFRGIAKELADRYQVSVLLKAGHLDEEDLIDVLYDLEVSESIDLASKRIDTKNTHGTGCSLSSALAAFLARGFSITESAQRAKTYITESIKAGIDYEIGKGHGPVHHFHQYWE</sequence>
<protein>
    <recommendedName>
        <fullName evidence="2">hydroxymethylpyrimidine kinase</fullName>
        <ecNumber evidence="2">2.7.1.49</ecNumber>
    </recommendedName>
</protein>
<evidence type="ECO:0000256" key="2">
    <source>
        <dbReference type="ARBA" id="ARBA00012135"/>
    </source>
</evidence>
<keyword evidence="4" id="KW-0547">Nucleotide-binding</keyword>
<dbReference type="CDD" id="cd01169">
    <property type="entry name" value="HMPP_kinase"/>
    <property type="match status" value="1"/>
</dbReference>
<dbReference type="NCBIfam" id="TIGR00097">
    <property type="entry name" value="HMP-P_kinase"/>
    <property type="match status" value="1"/>
</dbReference>
<dbReference type="EC" id="2.7.1.49" evidence="2"/>
<keyword evidence="6" id="KW-0067">ATP-binding</keyword>
<evidence type="ECO:0000313" key="8">
    <source>
        <dbReference type="EMBL" id="RRG22911.1"/>
    </source>
</evidence>
<dbReference type="Pfam" id="PF08543">
    <property type="entry name" value="Phos_pyr_kin"/>
    <property type="match status" value="1"/>
</dbReference>
<dbReference type="FunFam" id="3.40.1190.20:FF:000003">
    <property type="entry name" value="Phosphomethylpyrimidine kinase ThiD"/>
    <property type="match status" value="1"/>
</dbReference>
<dbReference type="Proteomes" id="UP000285794">
    <property type="component" value="Unassembled WGS sequence"/>
</dbReference>
<keyword evidence="5 8" id="KW-0418">Kinase</keyword>
<keyword evidence="9" id="KW-1185">Reference proteome</keyword>
<dbReference type="RefSeq" id="WP_125029910.1">
    <property type="nucleotide sequence ID" value="NZ_JAPXVP010000004.1"/>
</dbReference>
<evidence type="ECO:0000256" key="3">
    <source>
        <dbReference type="ARBA" id="ARBA00022679"/>
    </source>
</evidence>
<keyword evidence="3 8" id="KW-0808">Transferase</keyword>
<dbReference type="PANTHER" id="PTHR20858">
    <property type="entry name" value="PHOSPHOMETHYLPYRIMIDINE KINASE"/>
    <property type="match status" value="1"/>
</dbReference>
<dbReference type="EMBL" id="QQWG01000004">
    <property type="protein sequence ID" value="RRG22911.1"/>
    <property type="molecule type" value="Genomic_DNA"/>
</dbReference>
<evidence type="ECO:0000256" key="5">
    <source>
        <dbReference type="ARBA" id="ARBA00022777"/>
    </source>
</evidence>
<name>A0A425Y444_9BACT</name>
<dbReference type="OrthoDB" id="9810880at2"/>
<organism evidence="8 9">
    <name type="scientific">Ancylomarina euxinus</name>
    <dbReference type="NCBI Taxonomy" id="2283627"/>
    <lineage>
        <taxon>Bacteria</taxon>
        <taxon>Pseudomonadati</taxon>
        <taxon>Bacteroidota</taxon>
        <taxon>Bacteroidia</taxon>
        <taxon>Marinilabiliales</taxon>
        <taxon>Marinifilaceae</taxon>
        <taxon>Ancylomarina</taxon>
    </lineage>
</organism>
<dbReference type="GO" id="GO:0005524">
    <property type="term" value="F:ATP binding"/>
    <property type="evidence" value="ECO:0007669"/>
    <property type="project" value="UniProtKB-KW"/>
</dbReference>
<evidence type="ECO:0000259" key="7">
    <source>
        <dbReference type="Pfam" id="PF08543"/>
    </source>
</evidence>
<evidence type="ECO:0000256" key="1">
    <source>
        <dbReference type="ARBA" id="ARBA00004948"/>
    </source>
</evidence>
<accession>A0A425Y444</accession>
<evidence type="ECO:0000313" key="9">
    <source>
        <dbReference type="Proteomes" id="UP000285794"/>
    </source>
</evidence>
<dbReference type="GO" id="GO:0008902">
    <property type="term" value="F:hydroxymethylpyrimidine kinase activity"/>
    <property type="evidence" value="ECO:0007669"/>
    <property type="project" value="UniProtKB-EC"/>
</dbReference>
<gene>
    <name evidence="8" type="primary">thiD</name>
    <name evidence="8" type="ORF">DWB61_05585</name>
</gene>
<dbReference type="GO" id="GO:0005829">
    <property type="term" value="C:cytosol"/>
    <property type="evidence" value="ECO:0007669"/>
    <property type="project" value="TreeGrafter"/>
</dbReference>
<dbReference type="InterPro" id="IPR004399">
    <property type="entry name" value="HMP/HMP-P_kinase_dom"/>
</dbReference>
<dbReference type="SUPFAM" id="SSF53613">
    <property type="entry name" value="Ribokinase-like"/>
    <property type="match status" value="1"/>
</dbReference>
<dbReference type="Gene3D" id="3.40.1190.20">
    <property type="match status" value="1"/>
</dbReference>
<dbReference type="InterPro" id="IPR013749">
    <property type="entry name" value="PM/HMP-P_kinase-1"/>
</dbReference>
<feature type="domain" description="Pyridoxamine kinase/Phosphomethylpyrimidine kinase" evidence="7">
    <location>
        <begin position="13"/>
        <end position="261"/>
    </location>
</feature>
<comment type="caution">
    <text evidence="8">The sequence shown here is derived from an EMBL/GenBank/DDBJ whole genome shotgun (WGS) entry which is preliminary data.</text>
</comment>
<proteinExistence type="predicted"/>
<evidence type="ECO:0000256" key="6">
    <source>
        <dbReference type="ARBA" id="ARBA00022840"/>
    </source>
</evidence>